<sequence>MPKLGMSNCYTTTLCYHAIPPHYATTLYHHTMLPRYTTTLCYHAIPPHYTILKICDALDILLKLIILYKDKCLNIEKDVMKVLQIFTVHSKNKNVTFYCLKIFANIQKFCPNLYKGIDNDDIAYYLKSKVDEFIEKWPNYNESSNDIQEHVNEFQNSVEEILKVKNKIENAEIHKINEDYINNQIACTSISKNLNSTINGNNYSKTKELFHILESKNNEKSDGSNTYENSMIYFRFVYLASFLYSDNVETISKVTVKAA</sequence>
<organism evidence="1 2">
    <name type="scientific">Plasmodium yoelii yoelii</name>
    <dbReference type="NCBI Taxonomy" id="73239"/>
    <lineage>
        <taxon>Eukaryota</taxon>
        <taxon>Sar</taxon>
        <taxon>Alveolata</taxon>
        <taxon>Apicomplexa</taxon>
        <taxon>Aconoidasida</taxon>
        <taxon>Haemosporida</taxon>
        <taxon>Plasmodiidae</taxon>
        <taxon>Plasmodium</taxon>
        <taxon>Plasmodium (Vinckeia)</taxon>
    </lineage>
</organism>
<dbReference type="InParanoid" id="Q7RQN3"/>
<protein>
    <submittedName>
        <fullName evidence="1">Uncharacterized protein</fullName>
    </submittedName>
</protein>
<gene>
    <name evidence="1" type="ORF">PY01062</name>
</gene>
<proteinExistence type="predicted"/>
<dbReference type="Proteomes" id="UP000008553">
    <property type="component" value="Unassembled WGS sequence"/>
</dbReference>
<name>Q7RQN3_PLAYO</name>
<evidence type="ECO:0000313" key="2">
    <source>
        <dbReference type="Proteomes" id="UP000008553"/>
    </source>
</evidence>
<dbReference type="EMBL" id="AABL01000278">
    <property type="protein sequence ID" value="EAA19996.1"/>
    <property type="molecule type" value="Genomic_DNA"/>
</dbReference>
<dbReference type="STRING" id="73239.Q7RQN3"/>
<evidence type="ECO:0000313" key="1">
    <source>
        <dbReference type="EMBL" id="EAA19996.1"/>
    </source>
</evidence>
<accession>Q7RQN3</accession>
<comment type="caution">
    <text evidence="1">The sequence shown here is derived from an EMBL/GenBank/DDBJ whole genome shotgun (WGS) entry which is preliminary data.</text>
</comment>
<reference evidence="1 2" key="1">
    <citation type="journal article" date="2002" name="Nature">
        <title>Genome sequence and comparative analysis of the model rodent malaria parasite Plasmodium yoelii yoelii.</title>
        <authorList>
            <person name="Carlton J.M."/>
            <person name="Angiuoli S.V."/>
            <person name="Suh B.B."/>
            <person name="Kooij T.W."/>
            <person name="Pertea M."/>
            <person name="Silva J.C."/>
            <person name="Ermolaeva M.D."/>
            <person name="Allen J.E."/>
            <person name="Selengut J.D."/>
            <person name="Koo H.L."/>
            <person name="Peterson J.D."/>
            <person name="Pop M."/>
            <person name="Kosack D.S."/>
            <person name="Shumway M.F."/>
            <person name="Bidwell S.L."/>
            <person name="Shallom S.J."/>
            <person name="van Aken S.E."/>
            <person name="Riedmuller S.B."/>
            <person name="Feldblyum T.V."/>
            <person name="Cho J.K."/>
            <person name="Quackenbush J."/>
            <person name="Sedegah M."/>
            <person name="Shoaibi A."/>
            <person name="Cummings L.M."/>
            <person name="Florens L."/>
            <person name="Yates J.R."/>
            <person name="Raine J.D."/>
            <person name="Sinden R.E."/>
            <person name="Harris M.A."/>
            <person name="Cunningham D.A."/>
            <person name="Preiser P.R."/>
            <person name="Bergman L.W."/>
            <person name="Vaidya A.B."/>
            <person name="van Lin L.H."/>
            <person name="Janse C.J."/>
            <person name="Waters A.P."/>
            <person name="Smith H.O."/>
            <person name="White O.R."/>
            <person name="Salzberg S.L."/>
            <person name="Venter J.C."/>
            <person name="Fraser C.M."/>
            <person name="Hoffman S.L."/>
            <person name="Gardner M.J."/>
            <person name="Carucci D.J."/>
        </authorList>
    </citation>
    <scope>NUCLEOTIDE SEQUENCE [LARGE SCALE GENOMIC DNA]</scope>
    <source>
        <strain evidence="1 2">17XNL</strain>
    </source>
</reference>
<dbReference type="AlphaFoldDB" id="Q7RQN3"/>
<dbReference type="PaxDb" id="73239-Q7RQN3"/>
<keyword evidence="2" id="KW-1185">Reference proteome</keyword>